<dbReference type="AlphaFoldDB" id="A0A0D2LTL6"/>
<name>A0A0D2LTL6_HYPSF</name>
<reference evidence="3" key="1">
    <citation type="submission" date="2014-04" db="EMBL/GenBank/DDBJ databases">
        <title>Evolutionary Origins and Diversification of the Mycorrhizal Mutualists.</title>
        <authorList>
            <consortium name="DOE Joint Genome Institute"/>
            <consortium name="Mycorrhizal Genomics Consortium"/>
            <person name="Kohler A."/>
            <person name="Kuo A."/>
            <person name="Nagy L.G."/>
            <person name="Floudas D."/>
            <person name="Copeland A."/>
            <person name="Barry K.W."/>
            <person name="Cichocki N."/>
            <person name="Veneault-Fourrey C."/>
            <person name="LaButti K."/>
            <person name="Lindquist E.A."/>
            <person name="Lipzen A."/>
            <person name="Lundell T."/>
            <person name="Morin E."/>
            <person name="Murat C."/>
            <person name="Riley R."/>
            <person name="Ohm R."/>
            <person name="Sun H."/>
            <person name="Tunlid A."/>
            <person name="Henrissat B."/>
            <person name="Grigoriev I.V."/>
            <person name="Hibbett D.S."/>
            <person name="Martin F."/>
        </authorList>
    </citation>
    <scope>NUCLEOTIDE SEQUENCE [LARGE SCALE GENOMIC DNA]</scope>
    <source>
        <strain evidence="3">FD-334 SS-4</strain>
    </source>
</reference>
<dbReference type="EMBL" id="KN817692">
    <property type="protein sequence ID" value="KJA14148.1"/>
    <property type="molecule type" value="Genomic_DNA"/>
</dbReference>
<evidence type="ECO:0000256" key="1">
    <source>
        <dbReference type="SAM" id="MobiDB-lite"/>
    </source>
</evidence>
<dbReference type="Proteomes" id="UP000054270">
    <property type="component" value="Unassembled WGS sequence"/>
</dbReference>
<sequence length="132" mass="14671">MGEPHDAHIYHEHTKAAGTGSFNEGSKIAVGAPTHVHVSNLNHVHPDSNLPHQLHPTDTNKLVDAVRTSLLPSLAVYWSIYFLISRPREWLPVDQPPCGYPSPQHSPMAQGQLICYLYVKFLYIKVIEGISA</sequence>
<accession>A0A0D2LTL6</accession>
<protein>
    <submittedName>
        <fullName evidence="2">Uncharacterized protein</fullName>
    </submittedName>
</protein>
<gene>
    <name evidence="2" type="ORF">HYPSUDRAFT_461275</name>
</gene>
<feature type="compositionally biased region" description="Basic and acidic residues" evidence="1">
    <location>
        <begin position="1"/>
        <end position="15"/>
    </location>
</feature>
<organism evidence="2 3">
    <name type="scientific">Hypholoma sublateritium (strain FD-334 SS-4)</name>
    <dbReference type="NCBI Taxonomy" id="945553"/>
    <lineage>
        <taxon>Eukaryota</taxon>
        <taxon>Fungi</taxon>
        <taxon>Dikarya</taxon>
        <taxon>Basidiomycota</taxon>
        <taxon>Agaricomycotina</taxon>
        <taxon>Agaricomycetes</taxon>
        <taxon>Agaricomycetidae</taxon>
        <taxon>Agaricales</taxon>
        <taxon>Agaricineae</taxon>
        <taxon>Strophariaceae</taxon>
        <taxon>Hypholoma</taxon>
    </lineage>
</organism>
<feature type="region of interest" description="Disordered" evidence="1">
    <location>
        <begin position="1"/>
        <end position="24"/>
    </location>
</feature>
<evidence type="ECO:0000313" key="3">
    <source>
        <dbReference type="Proteomes" id="UP000054270"/>
    </source>
</evidence>
<dbReference type="STRING" id="945553.A0A0D2LTL6"/>
<evidence type="ECO:0000313" key="2">
    <source>
        <dbReference type="EMBL" id="KJA14148.1"/>
    </source>
</evidence>
<proteinExistence type="predicted"/>
<keyword evidence="3" id="KW-1185">Reference proteome</keyword>